<keyword evidence="7" id="KW-0812">Transmembrane</keyword>
<sequence>MDKASVLRDAIKYVKELKDRIKFLEEDSNKTRVVVLNKPEQSNGDNNDDSSSCGEIIDAGSDGSEPLLQVVGRISGQEVLLRIHCQRQKGILVKILALIQSLNLFLVNSSVLPFGDSTLEITLIAQLHHSDYLLSVLPLILNLIHSPCLILTS</sequence>
<evidence type="ECO:0000256" key="2">
    <source>
        <dbReference type="ARBA" id="ARBA00023015"/>
    </source>
</evidence>
<comment type="subcellular location">
    <subcellularLocation>
        <location evidence="1">Nucleus</location>
    </subcellularLocation>
</comment>
<evidence type="ECO:0000313" key="10">
    <source>
        <dbReference type="Proteomes" id="UP001372338"/>
    </source>
</evidence>
<proteinExistence type="predicted"/>
<dbReference type="InterPro" id="IPR036638">
    <property type="entry name" value="HLH_DNA-bd_sf"/>
</dbReference>
<accession>A0AAN9EB44</accession>
<evidence type="ECO:0000256" key="5">
    <source>
        <dbReference type="SAM" id="Coils"/>
    </source>
</evidence>
<feature type="transmembrane region" description="Helical" evidence="7">
    <location>
        <begin position="132"/>
        <end position="152"/>
    </location>
</feature>
<dbReference type="GO" id="GO:0046983">
    <property type="term" value="F:protein dimerization activity"/>
    <property type="evidence" value="ECO:0007669"/>
    <property type="project" value="InterPro"/>
</dbReference>
<dbReference type="Proteomes" id="UP001372338">
    <property type="component" value="Unassembled WGS sequence"/>
</dbReference>
<keyword evidence="3" id="KW-0804">Transcription</keyword>
<evidence type="ECO:0000256" key="3">
    <source>
        <dbReference type="ARBA" id="ARBA00023163"/>
    </source>
</evidence>
<dbReference type="GO" id="GO:0005634">
    <property type="term" value="C:nucleus"/>
    <property type="evidence" value="ECO:0007669"/>
    <property type="project" value="UniProtKB-SubCell"/>
</dbReference>
<dbReference type="InterPro" id="IPR052610">
    <property type="entry name" value="bHLH_transcription_regulator"/>
</dbReference>
<dbReference type="PROSITE" id="PS50888">
    <property type="entry name" value="BHLH"/>
    <property type="match status" value="1"/>
</dbReference>
<keyword evidence="2" id="KW-0805">Transcription regulation</keyword>
<feature type="region of interest" description="Disordered" evidence="6">
    <location>
        <begin position="35"/>
        <end position="58"/>
    </location>
</feature>
<keyword evidence="5" id="KW-0175">Coiled coil</keyword>
<gene>
    <name evidence="9" type="ORF">RIF29_35445</name>
</gene>
<name>A0AAN9EB44_CROPI</name>
<keyword evidence="7" id="KW-1133">Transmembrane helix</keyword>
<evidence type="ECO:0000313" key="9">
    <source>
        <dbReference type="EMBL" id="KAK7251867.1"/>
    </source>
</evidence>
<feature type="transmembrane region" description="Helical" evidence="7">
    <location>
        <begin position="91"/>
        <end position="112"/>
    </location>
</feature>
<evidence type="ECO:0000256" key="6">
    <source>
        <dbReference type="SAM" id="MobiDB-lite"/>
    </source>
</evidence>
<dbReference type="SUPFAM" id="SSF47459">
    <property type="entry name" value="HLH, helix-loop-helix DNA-binding domain"/>
    <property type="match status" value="1"/>
</dbReference>
<evidence type="ECO:0000256" key="4">
    <source>
        <dbReference type="ARBA" id="ARBA00023242"/>
    </source>
</evidence>
<feature type="domain" description="BHLH" evidence="8">
    <location>
        <begin position="1"/>
        <end position="17"/>
    </location>
</feature>
<feature type="compositionally biased region" description="Low complexity" evidence="6">
    <location>
        <begin position="42"/>
        <end position="52"/>
    </location>
</feature>
<feature type="coiled-coil region" evidence="5">
    <location>
        <begin position="7"/>
        <end position="34"/>
    </location>
</feature>
<comment type="caution">
    <text evidence="9">The sequence shown here is derived from an EMBL/GenBank/DDBJ whole genome shotgun (WGS) entry which is preliminary data.</text>
</comment>
<dbReference type="EMBL" id="JAYWIO010000007">
    <property type="protein sequence ID" value="KAK7251867.1"/>
    <property type="molecule type" value="Genomic_DNA"/>
</dbReference>
<reference evidence="9 10" key="1">
    <citation type="submission" date="2024-01" db="EMBL/GenBank/DDBJ databases">
        <title>The genomes of 5 underutilized Papilionoideae crops provide insights into root nodulation and disease resistanc.</title>
        <authorList>
            <person name="Yuan L."/>
        </authorList>
    </citation>
    <scope>NUCLEOTIDE SEQUENCE [LARGE SCALE GENOMIC DNA]</scope>
    <source>
        <strain evidence="9">ZHUSHIDOU_FW_LH</strain>
        <tissue evidence="9">Leaf</tissue>
    </source>
</reference>
<organism evidence="9 10">
    <name type="scientific">Crotalaria pallida</name>
    <name type="common">Smooth rattlebox</name>
    <name type="synonym">Crotalaria striata</name>
    <dbReference type="NCBI Taxonomy" id="3830"/>
    <lineage>
        <taxon>Eukaryota</taxon>
        <taxon>Viridiplantae</taxon>
        <taxon>Streptophyta</taxon>
        <taxon>Embryophyta</taxon>
        <taxon>Tracheophyta</taxon>
        <taxon>Spermatophyta</taxon>
        <taxon>Magnoliopsida</taxon>
        <taxon>eudicotyledons</taxon>
        <taxon>Gunneridae</taxon>
        <taxon>Pentapetalae</taxon>
        <taxon>rosids</taxon>
        <taxon>fabids</taxon>
        <taxon>Fabales</taxon>
        <taxon>Fabaceae</taxon>
        <taxon>Papilionoideae</taxon>
        <taxon>50 kb inversion clade</taxon>
        <taxon>genistoids sensu lato</taxon>
        <taxon>core genistoids</taxon>
        <taxon>Crotalarieae</taxon>
        <taxon>Crotalaria</taxon>
    </lineage>
</organism>
<dbReference type="PANTHER" id="PTHR45959:SF43">
    <property type="entry name" value="BASIC HELIX LOOP HELIX (BHLH) DNA-BINDING FAMILY PROTEIN"/>
    <property type="match status" value="1"/>
</dbReference>
<dbReference type="InterPro" id="IPR011598">
    <property type="entry name" value="bHLH_dom"/>
</dbReference>
<keyword evidence="10" id="KW-1185">Reference proteome</keyword>
<evidence type="ECO:0000256" key="7">
    <source>
        <dbReference type="SAM" id="Phobius"/>
    </source>
</evidence>
<evidence type="ECO:0000259" key="8">
    <source>
        <dbReference type="PROSITE" id="PS50888"/>
    </source>
</evidence>
<keyword evidence="4" id="KW-0539">Nucleus</keyword>
<dbReference type="PANTHER" id="PTHR45959">
    <property type="entry name" value="BHLH TRANSCRIPTION FACTOR"/>
    <property type="match status" value="1"/>
</dbReference>
<protein>
    <recommendedName>
        <fullName evidence="8">BHLH domain-containing protein</fullName>
    </recommendedName>
</protein>
<keyword evidence="7" id="KW-0472">Membrane</keyword>
<dbReference type="AlphaFoldDB" id="A0AAN9EB44"/>
<evidence type="ECO:0000256" key="1">
    <source>
        <dbReference type="ARBA" id="ARBA00004123"/>
    </source>
</evidence>